<keyword evidence="12" id="KW-1003">Cell membrane</keyword>
<keyword evidence="3 12" id="KW-0812">Transmembrane</keyword>
<dbReference type="KEGG" id="caul:KCG34_03505"/>
<dbReference type="InterPro" id="IPR023754">
    <property type="entry name" value="HemeA_Synthase_type2"/>
</dbReference>
<dbReference type="Pfam" id="PF02628">
    <property type="entry name" value="COX15-CtaA"/>
    <property type="match status" value="1"/>
</dbReference>
<proteinExistence type="inferred from homology"/>
<evidence type="ECO:0000256" key="8">
    <source>
        <dbReference type="ARBA" id="ARBA00023133"/>
    </source>
</evidence>
<feature type="transmembrane region" description="Helical" evidence="12">
    <location>
        <begin position="12"/>
        <end position="33"/>
    </location>
</feature>
<accession>A0A975IVN6</accession>
<feature type="transmembrane region" description="Helical" evidence="12">
    <location>
        <begin position="201"/>
        <end position="223"/>
    </location>
</feature>
<comment type="pathway">
    <text evidence="10 12">Porphyrin-containing compound metabolism; heme A biosynthesis; heme A from heme O: step 1/1.</text>
</comment>
<name>A0A975IVN6_9CAUL</name>
<feature type="transmembrane region" description="Helical" evidence="12">
    <location>
        <begin position="166"/>
        <end position="189"/>
    </location>
</feature>
<keyword evidence="7 12" id="KW-0408">Iron</keyword>
<dbReference type="PANTHER" id="PTHR23289:SF2">
    <property type="entry name" value="CYTOCHROME C OXIDASE ASSEMBLY PROTEIN COX15 HOMOLOG"/>
    <property type="match status" value="1"/>
</dbReference>
<comment type="function">
    <text evidence="12">Catalyzes the conversion of heme O to heme A by two successive hydroxylations of the methyl group at C8. The first hydroxylation forms heme I, the second hydroxylation results in an unstable dihydroxymethyl group, which spontaneously dehydrates, resulting in the formyl group of heme A.</text>
</comment>
<dbReference type="Proteomes" id="UP000676409">
    <property type="component" value="Chromosome"/>
</dbReference>
<evidence type="ECO:0000256" key="5">
    <source>
        <dbReference type="ARBA" id="ARBA00022989"/>
    </source>
</evidence>
<gene>
    <name evidence="12" type="primary">ctaA</name>
    <name evidence="13" type="ORF">KCG34_03505</name>
</gene>
<dbReference type="GO" id="GO:0046872">
    <property type="term" value="F:metal ion binding"/>
    <property type="evidence" value="ECO:0007669"/>
    <property type="project" value="UniProtKB-KW"/>
</dbReference>
<feature type="transmembrane region" description="Helical" evidence="12">
    <location>
        <begin position="98"/>
        <end position="117"/>
    </location>
</feature>
<keyword evidence="8 12" id="KW-0350">Heme biosynthesis</keyword>
<evidence type="ECO:0000256" key="10">
    <source>
        <dbReference type="ARBA" id="ARBA00044501"/>
    </source>
</evidence>
<dbReference type="AlphaFoldDB" id="A0A975IVN6"/>
<keyword evidence="5 12" id="KW-1133">Transmembrane helix</keyword>
<evidence type="ECO:0000256" key="12">
    <source>
        <dbReference type="HAMAP-Rule" id="MF_01665"/>
    </source>
</evidence>
<comment type="subcellular location">
    <subcellularLocation>
        <location evidence="12">Cell membrane</location>
        <topology evidence="12">Multi-pass membrane protein</topology>
    </subcellularLocation>
    <subcellularLocation>
        <location evidence="2">Membrane</location>
        <topology evidence="2">Multi-pass membrane protein</topology>
    </subcellularLocation>
</comment>
<evidence type="ECO:0000256" key="3">
    <source>
        <dbReference type="ARBA" id="ARBA00022692"/>
    </source>
</evidence>
<feature type="transmembrane region" description="Helical" evidence="12">
    <location>
        <begin position="326"/>
        <end position="347"/>
    </location>
</feature>
<feature type="transmembrane region" description="Helical" evidence="12">
    <location>
        <begin position="268"/>
        <end position="285"/>
    </location>
</feature>
<evidence type="ECO:0000256" key="7">
    <source>
        <dbReference type="ARBA" id="ARBA00023004"/>
    </source>
</evidence>
<keyword evidence="9 12" id="KW-0472">Membrane</keyword>
<evidence type="ECO:0000256" key="6">
    <source>
        <dbReference type="ARBA" id="ARBA00023002"/>
    </source>
</evidence>
<feature type="transmembrane region" description="Helical" evidence="12">
    <location>
        <begin position="297"/>
        <end position="320"/>
    </location>
</feature>
<evidence type="ECO:0000256" key="9">
    <source>
        <dbReference type="ARBA" id="ARBA00023136"/>
    </source>
</evidence>
<protein>
    <recommendedName>
        <fullName evidence="12">Heme A synthase</fullName>
        <shortName evidence="12">HAS</shortName>
        <ecNumber evidence="12">1.17.99.9</ecNumber>
    </recommendedName>
    <alternativeName>
        <fullName evidence="12">Cytochrome aa3-controlling protein</fullName>
    </alternativeName>
</protein>
<dbReference type="InterPro" id="IPR003780">
    <property type="entry name" value="COX15/CtaA_fam"/>
</dbReference>
<comment type="catalytic activity">
    <reaction evidence="11">
        <text>Fe(II)-heme o + 2 A + H2O = Fe(II)-heme a + 2 AH2</text>
        <dbReference type="Rhea" id="RHEA:63388"/>
        <dbReference type="ChEBI" id="CHEBI:13193"/>
        <dbReference type="ChEBI" id="CHEBI:15377"/>
        <dbReference type="ChEBI" id="CHEBI:17499"/>
        <dbReference type="ChEBI" id="CHEBI:60530"/>
        <dbReference type="ChEBI" id="CHEBI:61715"/>
        <dbReference type="EC" id="1.17.99.9"/>
    </reaction>
    <physiologicalReaction direction="left-to-right" evidence="11">
        <dbReference type="Rhea" id="RHEA:63389"/>
    </physiologicalReaction>
</comment>
<evidence type="ECO:0000256" key="4">
    <source>
        <dbReference type="ARBA" id="ARBA00022723"/>
    </source>
</evidence>
<sequence>MTSFLRTDRSRTAAVWLFCIAALVLAMVVVGGATRLTGSGLSITEWKPVSGVIPPLSHEAWMAEFRNYQQIPQYRFVNQGMTLAQFQGIFWWEWAHRLLGRMVGVVFFLPFVVLLALRRLPPRLIWRCVGLFVLGGLQGLLGWLMVSSGLGGPQNHENLVHVAPEMLAAHQGLALIIFCAAIWTGWEAWAGQARASRPGGWGPATAALATLVYIQCLLGALVAGNKAGQVYNDWPRMNGAWFPRSYVLGGLWRTLTRSQAAVQFNHRIGAYLVLILALSLAVAAARSRYLAGNFRAMALFTGALVLAQACLGVATLMLAAPLAFSLAHQLLAALVLGAAVTLAWRAARLS</sequence>
<feature type="binding site" description="axial binding residue" evidence="12">
    <location>
        <position position="328"/>
    </location>
    <ligand>
        <name>heme</name>
        <dbReference type="ChEBI" id="CHEBI:30413"/>
    </ligand>
    <ligandPart>
        <name>Fe</name>
        <dbReference type="ChEBI" id="CHEBI:18248"/>
    </ligandPart>
</feature>
<dbReference type="EC" id="1.17.99.9" evidence="12"/>
<evidence type="ECO:0000256" key="11">
    <source>
        <dbReference type="ARBA" id="ARBA00048044"/>
    </source>
</evidence>
<dbReference type="PANTHER" id="PTHR23289">
    <property type="entry name" value="CYTOCHROME C OXIDASE ASSEMBLY PROTEIN COX15"/>
    <property type="match status" value="1"/>
</dbReference>
<keyword evidence="4 12" id="KW-0479">Metal-binding</keyword>
<keyword evidence="6 12" id="KW-0560">Oxidoreductase</keyword>
<feature type="binding site" description="axial binding residue" evidence="12">
    <location>
        <position position="266"/>
    </location>
    <ligand>
        <name>heme</name>
        <dbReference type="ChEBI" id="CHEBI:30413"/>
    </ligand>
    <ligandPart>
        <name>Fe</name>
        <dbReference type="ChEBI" id="CHEBI:18248"/>
    </ligandPart>
</feature>
<organism evidence="13 14">
    <name type="scientific">Phenylobacterium montanum</name>
    <dbReference type="NCBI Taxonomy" id="2823693"/>
    <lineage>
        <taxon>Bacteria</taxon>
        <taxon>Pseudomonadati</taxon>
        <taxon>Pseudomonadota</taxon>
        <taxon>Alphaproteobacteria</taxon>
        <taxon>Caulobacterales</taxon>
        <taxon>Caulobacteraceae</taxon>
        <taxon>Phenylobacterium</taxon>
    </lineage>
</organism>
<dbReference type="HAMAP" id="MF_01665">
    <property type="entry name" value="HemeA_synth_type2"/>
    <property type="match status" value="1"/>
</dbReference>
<evidence type="ECO:0000313" key="13">
    <source>
        <dbReference type="EMBL" id="QUD88965.1"/>
    </source>
</evidence>
<reference evidence="13" key="1">
    <citation type="submission" date="2021-04" db="EMBL/GenBank/DDBJ databases">
        <title>The complete genome sequence of Caulobacter sp. S6.</title>
        <authorList>
            <person name="Tang Y."/>
            <person name="Ouyang W."/>
            <person name="Liu Q."/>
            <person name="Huang B."/>
            <person name="Guo Z."/>
            <person name="Lei P."/>
        </authorList>
    </citation>
    <scope>NUCLEOTIDE SEQUENCE</scope>
    <source>
        <strain evidence="13">S6</strain>
    </source>
</reference>
<evidence type="ECO:0000256" key="1">
    <source>
        <dbReference type="ARBA" id="ARBA00001970"/>
    </source>
</evidence>
<comment type="similarity">
    <text evidence="12">Belongs to the COX15/CtaA family. Type 2 subfamily.</text>
</comment>
<keyword evidence="14" id="KW-1185">Reference proteome</keyword>
<dbReference type="GO" id="GO:0120547">
    <property type="term" value="F:heme A synthase activity"/>
    <property type="evidence" value="ECO:0007669"/>
    <property type="project" value="UniProtKB-EC"/>
</dbReference>
<dbReference type="GO" id="GO:0005886">
    <property type="term" value="C:plasma membrane"/>
    <property type="evidence" value="ECO:0007669"/>
    <property type="project" value="UniProtKB-SubCell"/>
</dbReference>
<dbReference type="RefSeq" id="WP_211939015.1">
    <property type="nucleotide sequence ID" value="NZ_CP073078.1"/>
</dbReference>
<dbReference type="EMBL" id="CP073078">
    <property type="protein sequence ID" value="QUD88965.1"/>
    <property type="molecule type" value="Genomic_DNA"/>
</dbReference>
<evidence type="ECO:0000256" key="2">
    <source>
        <dbReference type="ARBA" id="ARBA00004141"/>
    </source>
</evidence>
<dbReference type="GO" id="GO:0006784">
    <property type="term" value="P:heme A biosynthetic process"/>
    <property type="evidence" value="ECO:0007669"/>
    <property type="project" value="UniProtKB-UniRule"/>
</dbReference>
<evidence type="ECO:0000313" key="14">
    <source>
        <dbReference type="Proteomes" id="UP000676409"/>
    </source>
</evidence>
<comment type="subunit">
    <text evidence="12">Interacts with CtaB.</text>
</comment>
<comment type="cofactor">
    <cofactor evidence="1 12">
        <name>heme b</name>
        <dbReference type="ChEBI" id="CHEBI:60344"/>
    </cofactor>
</comment>
<feature type="transmembrane region" description="Helical" evidence="12">
    <location>
        <begin position="124"/>
        <end position="146"/>
    </location>
</feature>